<keyword evidence="12" id="KW-0430">Lectin</keyword>
<sequence length="482" mass="53712">MPPPKMFLQFLLLLLALPFCTPADTITPTRPQRDGDFLVSKRARFALGFFFLGNLNHRYVGIWYYNISKQTVVWVLNRDDPINDTSGVLSIHTRGNLVLYRRDSPLWSTNVSVSSVNSTVAQLLDTDTMLPYMKLGLDRRTGLNRFLTSWKSLSDPGTGEYSYKMEVSGSPQLFLQKGFDLIWRNGPWNGLRWAGVPEMNIGFLFNASFLNNEDEVSVVFGMVQPSILSRLTVDSDGLVRRYTWQESDSKWAPFWFAPGERCDNYRRCGPNGNCNLYTADDFECTCLAGFEPKSAREWSLRDGSGGCVRIQGANLCRSGEGFIKVAQVKVPDTSAARVDTTLSLEECREECLNNCNCSAYTSANVSGGGSGCLSWYGDLMDTRVFTKGGQALFLRVDAVTLVSRSQGATCPCMVGCWGTRVVFLMANQRSTRVQRICKKLQTVKGVGWPAAWSLAWPLEIFLKEGGQLQGTRGAFDAGLRDI</sequence>
<keyword evidence="12" id="KW-0808">Transferase</keyword>
<keyword evidence="2 8" id="KW-0732">Signal</keyword>
<dbReference type="GO" id="GO:0004674">
    <property type="term" value="F:protein serine/threonine kinase activity"/>
    <property type="evidence" value="ECO:0007669"/>
    <property type="project" value="UniProtKB-EC"/>
</dbReference>
<keyword evidence="4" id="KW-0325">Glycoprotein</keyword>
<comment type="catalytic activity">
    <reaction evidence="5">
        <text>L-threonyl-[protein] + ATP = O-phospho-L-threonyl-[protein] + ADP + H(+)</text>
        <dbReference type="Rhea" id="RHEA:46608"/>
        <dbReference type="Rhea" id="RHEA-COMP:11060"/>
        <dbReference type="Rhea" id="RHEA-COMP:11605"/>
        <dbReference type="ChEBI" id="CHEBI:15378"/>
        <dbReference type="ChEBI" id="CHEBI:30013"/>
        <dbReference type="ChEBI" id="CHEBI:30616"/>
        <dbReference type="ChEBI" id="CHEBI:61977"/>
        <dbReference type="ChEBI" id="CHEBI:456216"/>
        <dbReference type="EC" id="2.7.11.1"/>
    </reaction>
</comment>
<feature type="domain" description="Bulb-type lectin" evidence="10">
    <location>
        <begin position="23"/>
        <end position="144"/>
    </location>
</feature>
<evidence type="ECO:0000256" key="4">
    <source>
        <dbReference type="ARBA" id="ARBA00023180"/>
    </source>
</evidence>
<feature type="chain" id="PRO_5019132925" description="non-specific serine/threonine protein kinase" evidence="8">
    <location>
        <begin position="23"/>
        <end position="482"/>
    </location>
</feature>
<dbReference type="InterPro" id="IPR000742">
    <property type="entry name" value="EGF"/>
</dbReference>
<keyword evidence="3" id="KW-1015">Disulfide bond</keyword>
<dbReference type="SMART" id="SM00473">
    <property type="entry name" value="PAN_AP"/>
    <property type="match status" value="1"/>
</dbReference>
<dbReference type="Proteomes" id="UP000288805">
    <property type="component" value="Unassembled WGS sequence"/>
</dbReference>
<feature type="domain" description="Apple" evidence="11">
    <location>
        <begin position="316"/>
        <end position="397"/>
    </location>
</feature>
<evidence type="ECO:0000313" key="12">
    <source>
        <dbReference type="EMBL" id="RVW76169.1"/>
    </source>
</evidence>
<organism evidence="12 13">
    <name type="scientific">Vitis vinifera</name>
    <name type="common">Grape</name>
    <dbReference type="NCBI Taxonomy" id="29760"/>
    <lineage>
        <taxon>Eukaryota</taxon>
        <taxon>Viridiplantae</taxon>
        <taxon>Streptophyta</taxon>
        <taxon>Embryophyta</taxon>
        <taxon>Tracheophyta</taxon>
        <taxon>Spermatophyta</taxon>
        <taxon>Magnoliopsida</taxon>
        <taxon>eudicotyledons</taxon>
        <taxon>Gunneridae</taxon>
        <taxon>Pentapetalae</taxon>
        <taxon>rosids</taxon>
        <taxon>Vitales</taxon>
        <taxon>Vitaceae</taxon>
        <taxon>Viteae</taxon>
        <taxon>Vitis</taxon>
    </lineage>
</organism>
<keyword evidence="7" id="KW-0245">EGF-like domain</keyword>
<evidence type="ECO:0000256" key="7">
    <source>
        <dbReference type="PROSITE-ProRule" id="PRU00076"/>
    </source>
</evidence>
<dbReference type="InterPro" id="IPR003609">
    <property type="entry name" value="Pan_app"/>
</dbReference>
<keyword evidence="12" id="KW-0418">Kinase</keyword>
<gene>
    <name evidence="12" type="primary">RKS1_11</name>
    <name evidence="12" type="ORF">CK203_044225</name>
</gene>
<dbReference type="SUPFAM" id="SSF51110">
    <property type="entry name" value="alpha-D-mannose-specific plant lectins"/>
    <property type="match status" value="1"/>
</dbReference>
<dbReference type="PROSITE" id="PS50927">
    <property type="entry name" value="BULB_LECTIN"/>
    <property type="match status" value="1"/>
</dbReference>
<evidence type="ECO:0000256" key="6">
    <source>
        <dbReference type="ARBA" id="ARBA00048679"/>
    </source>
</evidence>
<comment type="caution">
    <text evidence="7">Lacks conserved residue(s) required for the propagation of feature annotation.</text>
</comment>
<dbReference type="PANTHER" id="PTHR32444:SF63">
    <property type="entry name" value="G-TYPE LECTIN S-RECEPTOR-LIKE SERINE_THREONINE-PROTEIN KINASE RKS1"/>
    <property type="match status" value="1"/>
</dbReference>
<dbReference type="Gene3D" id="3.50.4.10">
    <property type="entry name" value="Hepatocyte Growth Factor"/>
    <property type="match status" value="1"/>
</dbReference>
<evidence type="ECO:0000256" key="1">
    <source>
        <dbReference type="ARBA" id="ARBA00012513"/>
    </source>
</evidence>
<evidence type="ECO:0000256" key="2">
    <source>
        <dbReference type="ARBA" id="ARBA00022729"/>
    </source>
</evidence>
<dbReference type="InterPro" id="IPR036426">
    <property type="entry name" value="Bulb-type_lectin_dom_sf"/>
</dbReference>
<evidence type="ECO:0000256" key="8">
    <source>
        <dbReference type="SAM" id="SignalP"/>
    </source>
</evidence>
<proteinExistence type="predicted"/>
<keyword evidence="12" id="KW-0675">Receptor</keyword>
<dbReference type="PANTHER" id="PTHR32444">
    <property type="entry name" value="BULB-TYPE LECTIN DOMAIN-CONTAINING PROTEIN"/>
    <property type="match status" value="1"/>
</dbReference>
<dbReference type="SMART" id="SM00108">
    <property type="entry name" value="B_lectin"/>
    <property type="match status" value="1"/>
</dbReference>
<evidence type="ECO:0000313" key="13">
    <source>
        <dbReference type="Proteomes" id="UP000288805"/>
    </source>
</evidence>
<dbReference type="Pfam" id="PF08276">
    <property type="entry name" value="PAN_2"/>
    <property type="match status" value="1"/>
</dbReference>
<dbReference type="Gene3D" id="2.90.10.10">
    <property type="entry name" value="Bulb-type lectin domain"/>
    <property type="match status" value="1"/>
</dbReference>
<dbReference type="CDD" id="cd01098">
    <property type="entry name" value="PAN_AP_plant"/>
    <property type="match status" value="1"/>
</dbReference>
<comment type="catalytic activity">
    <reaction evidence="6">
        <text>L-seryl-[protein] + ATP = O-phospho-L-seryl-[protein] + ADP + H(+)</text>
        <dbReference type="Rhea" id="RHEA:17989"/>
        <dbReference type="Rhea" id="RHEA-COMP:9863"/>
        <dbReference type="Rhea" id="RHEA-COMP:11604"/>
        <dbReference type="ChEBI" id="CHEBI:15378"/>
        <dbReference type="ChEBI" id="CHEBI:29999"/>
        <dbReference type="ChEBI" id="CHEBI:30616"/>
        <dbReference type="ChEBI" id="CHEBI:83421"/>
        <dbReference type="ChEBI" id="CHEBI:456216"/>
        <dbReference type="EC" id="2.7.11.1"/>
    </reaction>
</comment>
<evidence type="ECO:0000259" key="11">
    <source>
        <dbReference type="PROSITE" id="PS50948"/>
    </source>
</evidence>
<comment type="caution">
    <text evidence="12">The sequence shown here is derived from an EMBL/GenBank/DDBJ whole genome shotgun (WGS) entry which is preliminary data.</text>
</comment>
<dbReference type="InterPro" id="IPR001480">
    <property type="entry name" value="Bulb-type_lectin_dom"/>
</dbReference>
<accession>A0A438GVE3</accession>
<evidence type="ECO:0000259" key="10">
    <source>
        <dbReference type="PROSITE" id="PS50927"/>
    </source>
</evidence>
<dbReference type="InterPro" id="IPR000858">
    <property type="entry name" value="S_locus_glycoprot_dom"/>
</dbReference>
<feature type="domain" description="EGF-like" evidence="9">
    <location>
        <begin position="258"/>
        <end position="296"/>
    </location>
</feature>
<evidence type="ECO:0000256" key="5">
    <source>
        <dbReference type="ARBA" id="ARBA00047899"/>
    </source>
</evidence>
<feature type="signal peptide" evidence="8">
    <location>
        <begin position="1"/>
        <end position="22"/>
    </location>
</feature>
<dbReference type="EC" id="2.7.11.1" evidence="1"/>
<dbReference type="GO" id="GO:0048544">
    <property type="term" value="P:recognition of pollen"/>
    <property type="evidence" value="ECO:0007669"/>
    <property type="project" value="InterPro"/>
</dbReference>
<dbReference type="Pfam" id="PF00954">
    <property type="entry name" value="S_locus_glycop"/>
    <property type="match status" value="1"/>
</dbReference>
<evidence type="ECO:0000256" key="3">
    <source>
        <dbReference type="ARBA" id="ARBA00023157"/>
    </source>
</evidence>
<dbReference type="Pfam" id="PF01453">
    <property type="entry name" value="B_lectin"/>
    <property type="match status" value="1"/>
</dbReference>
<dbReference type="PROSITE" id="PS50026">
    <property type="entry name" value="EGF_3"/>
    <property type="match status" value="1"/>
</dbReference>
<protein>
    <recommendedName>
        <fullName evidence="1">non-specific serine/threonine protein kinase</fullName>
        <ecNumber evidence="1">2.7.11.1</ecNumber>
    </recommendedName>
</protein>
<evidence type="ECO:0000259" key="9">
    <source>
        <dbReference type="PROSITE" id="PS50026"/>
    </source>
</evidence>
<dbReference type="PROSITE" id="PS50948">
    <property type="entry name" value="PAN"/>
    <property type="match status" value="1"/>
</dbReference>
<name>A0A438GVE3_VITVI</name>
<dbReference type="GO" id="GO:0030246">
    <property type="term" value="F:carbohydrate binding"/>
    <property type="evidence" value="ECO:0007669"/>
    <property type="project" value="UniProtKB-KW"/>
</dbReference>
<reference evidence="12 13" key="1">
    <citation type="journal article" date="2018" name="PLoS Genet.">
        <title>Population sequencing reveals clonal diversity and ancestral inbreeding in the grapevine cultivar Chardonnay.</title>
        <authorList>
            <person name="Roach M.J."/>
            <person name="Johnson D.L."/>
            <person name="Bohlmann J."/>
            <person name="van Vuuren H.J."/>
            <person name="Jones S.J."/>
            <person name="Pretorius I.S."/>
            <person name="Schmidt S.A."/>
            <person name="Borneman A.R."/>
        </authorList>
    </citation>
    <scope>NUCLEOTIDE SEQUENCE [LARGE SCALE GENOMIC DNA]</scope>
    <source>
        <strain evidence="13">cv. Chardonnay</strain>
        <tissue evidence="12">Leaf</tissue>
    </source>
</reference>
<dbReference type="AlphaFoldDB" id="A0A438GVE3"/>
<dbReference type="EMBL" id="QGNW01000334">
    <property type="protein sequence ID" value="RVW76169.1"/>
    <property type="molecule type" value="Genomic_DNA"/>
</dbReference>